<dbReference type="Pfam" id="PF07992">
    <property type="entry name" value="Pyr_redox_2"/>
    <property type="match status" value="1"/>
</dbReference>
<evidence type="ECO:0000256" key="2">
    <source>
        <dbReference type="ARBA" id="ARBA00006442"/>
    </source>
</evidence>
<protein>
    <submittedName>
        <fullName evidence="8">Uncharacterized protein</fullName>
    </submittedName>
</protein>
<dbReference type="InterPro" id="IPR036188">
    <property type="entry name" value="FAD/NAD-bd_sf"/>
</dbReference>
<sequence>MEVTSCVAEKAKSVSVVDLIKVPFQLVLGDRVGAAMQKILYIKHITKDALLILLLWLELTHVSLGLETAVFLHKKARSVTVVGRSKVPLEPVFGAQIGAAIAKLHESKGVKFYFERGIKEFRGKDGQLTQAVLSDDTVLDADLCQMKTNQPGVFAAGDIVKFPLFINGDQPSNIQHWQMAHKLGRVAALNMLGKKVDVHSVPYFWTVMYGKSLRYTGYGPGYDDIVIHGDVDALQFAAFYTKGDKVVAVASLAFDPIVSQAASLMEQGQSTLQGGPQELGRSPEADVMRDDSCHGYARIFVFAASSFPIKQRI</sequence>
<organism evidence="8 9">
    <name type="scientific">Batillaria attramentaria</name>
    <dbReference type="NCBI Taxonomy" id="370345"/>
    <lineage>
        <taxon>Eukaryota</taxon>
        <taxon>Metazoa</taxon>
        <taxon>Spiralia</taxon>
        <taxon>Lophotrochozoa</taxon>
        <taxon>Mollusca</taxon>
        <taxon>Gastropoda</taxon>
        <taxon>Caenogastropoda</taxon>
        <taxon>Sorbeoconcha</taxon>
        <taxon>Cerithioidea</taxon>
        <taxon>Batillariidae</taxon>
        <taxon>Batillaria</taxon>
    </lineage>
</organism>
<dbReference type="Gene3D" id="3.50.50.60">
    <property type="entry name" value="FAD/NAD(P)-binding domain"/>
    <property type="match status" value="2"/>
</dbReference>
<dbReference type="SUPFAM" id="SSF55424">
    <property type="entry name" value="FAD/NAD-linked reductases, dimerisation (C-terminal) domain"/>
    <property type="match status" value="1"/>
</dbReference>
<name>A0ABD0KMB0_9CAEN</name>
<comment type="caution">
    <text evidence="8">The sequence shown here is derived from an EMBL/GenBank/DDBJ whole genome shotgun (WGS) entry which is preliminary data.</text>
</comment>
<dbReference type="PANTHER" id="PTHR43557:SF2">
    <property type="entry name" value="RIESKE DOMAIN-CONTAINING PROTEIN-RELATED"/>
    <property type="match status" value="1"/>
</dbReference>
<dbReference type="InterPro" id="IPR050446">
    <property type="entry name" value="FAD-oxidoreductase/Apoptosis"/>
</dbReference>
<dbReference type="AlphaFoldDB" id="A0ABD0KMB0"/>
<dbReference type="SUPFAM" id="SSF51905">
    <property type="entry name" value="FAD/NAD(P)-binding domain"/>
    <property type="match status" value="1"/>
</dbReference>
<accession>A0ABD0KMB0</accession>
<comment type="similarity">
    <text evidence="2">Belongs to the FAD-dependent oxidoreductase family.</text>
</comment>
<dbReference type="Pfam" id="PF14759">
    <property type="entry name" value="Reductase_C"/>
    <property type="match status" value="1"/>
</dbReference>
<dbReference type="Proteomes" id="UP001519460">
    <property type="component" value="Unassembled WGS sequence"/>
</dbReference>
<evidence type="ECO:0000256" key="4">
    <source>
        <dbReference type="ARBA" id="ARBA00022827"/>
    </source>
</evidence>
<evidence type="ECO:0000259" key="6">
    <source>
        <dbReference type="Pfam" id="PF07992"/>
    </source>
</evidence>
<dbReference type="PANTHER" id="PTHR43557">
    <property type="entry name" value="APOPTOSIS-INDUCING FACTOR 1"/>
    <property type="match status" value="1"/>
</dbReference>
<feature type="domain" description="FAD/NAD(P)-binding" evidence="6">
    <location>
        <begin position="65"/>
        <end position="144"/>
    </location>
</feature>
<evidence type="ECO:0000259" key="7">
    <source>
        <dbReference type="Pfam" id="PF14759"/>
    </source>
</evidence>
<dbReference type="EMBL" id="JACVVK020000153">
    <property type="protein sequence ID" value="KAK7488221.1"/>
    <property type="molecule type" value="Genomic_DNA"/>
</dbReference>
<evidence type="ECO:0000256" key="1">
    <source>
        <dbReference type="ARBA" id="ARBA00001974"/>
    </source>
</evidence>
<dbReference type="InterPro" id="IPR016156">
    <property type="entry name" value="FAD/NAD-linked_Rdtase_dimer_sf"/>
</dbReference>
<evidence type="ECO:0000256" key="5">
    <source>
        <dbReference type="ARBA" id="ARBA00023002"/>
    </source>
</evidence>
<evidence type="ECO:0000313" key="8">
    <source>
        <dbReference type="EMBL" id="KAK7488221.1"/>
    </source>
</evidence>
<evidence type="ECO:0000256" key="3">
    <source>
        <dbReference type="ARBA" id="ARBA00022630"/>
    </source>
</evidence>
<keyword evidence="3" id="KW-0285">Flavoprotein</keyword>
<dbReference type="Gene3D" id="3.30.390.30">
    <property type="match status" value="1"/>
</dbReference>
<evidence type="ECO:0000313" key="9">
    <source>
        <dbReference type="Proteomes" id="UP001519460"/>
    </source>
</evidence>
<keyword evidence="9" id="KW-1185">Reference proteome</keyword>
<keyword evidence="4" id="KW-0274">FAD</keyword>
<dbReference type="GO" id="GO:0016491">
    <property type="term" value="F:oxidoreductase activity"/>
    <property type="evidence" value="ECO:0007669"/>
    <property type="project" value="UniProtKB-KW"/>
</dbReference>
<keyword evidence="5" id="KW-0560">Oxidoreductase</keyword>
<dbReference type="InterPro" id="IPR028202">
    <property type="entry name" value="Reductase_C"/>
</dbReference>
<gene>
    <name evidence="8" type="ORF">BaRGS_00020528</name>
</gene>
<feature type="domain" description="Reductase C-terminal" evidence="7">
    <location>
        <begin position="203"/>
        <end position="270"/>
    </location>
</feature>
<reference evidence="8 9" key="1">
    <citation type="journal article" date="2023" name="Sci. Data">
        <title>Genome assembly of the Korean intertidal mud-creeper Batillaria attramentaria.</title>
        <authorList>
            <person name="Patra A.K."/>
            <person name="Ho P.T."/>
            <person name="Jun S."/>
            <person name="Lee S.J."/>
            <person name="Kim Y."/>
            <person name="Won Y.J."/>
        </authorList>
    </citation>
    <scope>NUCLEOTIDE SEQUENCE [LARGE SCALE GENOMIC DNA]</scope>
    <source>
        <strain evidence="8">Wonlab-2016</strain>
    </source>
</reference>
<dbReference type="InterPro" id="IPR023753">
    <property type="entry name" value="FAD/NAD-binding_dom"/>
</dbReference>
<proteinExistence type="inferred from homology"/>
<comment type="cofactor">
    <cofactor evidence="1">
        <name>FAD</name>
        <dbReference type="ChEBI" id="CHEBI:57692"/>
    </cofactor>
</comment>